<keyword evidence="4" id="KW-0378">Hydrolase</keyword>
<dbReference type="Pfam" id="PF01640">
    <property type="entry name" value="Peptidase_C10"/>
    <property type="match status" value="1"/>
</dbReference>
<keyword evidence="9" id="KW-1185">Reference proteome</keyword>
<sequence length="863" mass="97727">MNINLLLSRKIVLMSLLSILLSLSHVFANPIKRGIADRTALDFFAKHSSLRLGEVLHPVLVDTPKVSDKADSYPLYYIYSNGENGGFVFVSGDDRLPSILGYSMTGSYNPKDIPDEIRAFFDWYTASLREILKRDRAAINAFFSSSPNLFVKSEVAPLLKDIEWGQDYPWNEKTPLNYYNNHTFVGCVATCMSQIMKYYEWPDQSEGYHEYKENERWHKIHFGNRYNWSAMPNKIIGKQVSKEAVDALSTLCYDVGLCMDMTYGDVASGAYMQNAVEGVARHFKYSKGAVLRYRFNYSRAQWEYLLKNELSCGRPIPFGGISQSVGHAFVCDGYDKEGRFHINWGWSGKYNGFFFINALTPEGTGIGGGDQGSGYNYRQSAICGFAPDRAGTDEWSEPVISAWKFDLEAEKNESGIIERLKTAKLTPFLTSLALYKTTFKLVLQNRDNPMDLVSMEASPEVSLSPFVDASEMTLPIQDFSSLSLKPNTSYKVYTVFRGRKGRDIALDHVSSHSSEAMLKTNDRGEVVDIHVLDCSPKFNFTKTLFNLWGYGYSSITLNGENQKEDYMGNASYFFRESGKHKWYPLYTTQLNLEKGPITTKYETSFFPMPPKSHCDIMIKTDLDQGVIVGKNIEVNDLNRKQKGVVIRYDNQKDDEPDLILLDASNPSIKGFTVENVGPDPIDLTIDCSLQISEDGIDWSRGIDLCYISLKGLVGKKFIQIDADKKKEVLQREYKEYKEKTSKGKETFYELELRQNSSDDISKTIMYMYVPPIKLYDSTDPDCTVSTMKVGDPSLKVYPNPCTDQLHLSGLLPSSLVEMYSLDGVRVMTEKADDNGTAELYVSALKRGVYVIKVIDRVVKVRLE</sequence>
<comment type="caution">
    <text evidence="8">The sequence shown here is derived from an EMBL/GenBank/DDBJ whole genome shotgun (WGS) entry which is preliminary data.</text>
</comment>
<evidence type="ECO:0000256" key="3">
    <source>
        <dbReference type="ARBA" id="ARBA00022729"/>
    </source>
</evidence>
<evidence type="ECO:0000313" key="8">
    <source>
        <dbReference type="EMBL" id="MFC4665371.1"/>
    </source>
</evidence>
<proteinExistence type="inferred from homology"/>
<dbReference type="InterPro" id="IPR044934">
    <property type="entry name" value="Streptopain_sf"/>
</dbReference>
<dbReference type="Gene3D" id="3.90.70.50">
    <property type="entry name" value="Peptidase C10, streptopain"/>
    <property type="match status" value="1"/>
</dbReference>
<evidence type="ECO:0000256" key="5">
    <source>
        <dbReference type="ARBA" id="ARBA00022807"/>
    </source>
</evidence>
<dbReference type="Pfam" id="PF18962">
    <property type="entry name" value="Por_Secre_tail"/>
    <property type="match status" value="1"/>
</dbReference>
<dbReference type="NCBIfam" id="TIGR04183">
    <property type="entry name" value="Por_Secre_tail"/>
    <property type="match status" value="1"/>
</dbReference>
<dbReference type="SUPFAM" id="SSF54001">
    <property type="entry name" value="Cysteine proteinases"/>
    <property type="match status" value="1"/>
</dbReference>
<reference evidence="9" key="1">
    <citation type="journal article" date="2019" name="Int. J. Syst. Evol. Microbiol.">
        <title>The Global Catalogue of Microorganisms (GCM) 10K type strain sequencing project: providing services to taxonomists for standard genome sequencing and annotation.</title>
        <authorList>
            <consortium name="The Broad Institute Genomics Platform"/>
            <consortium name="The Broad Institute Genome Sequencing Center for Infectious Disease"/>
            <person name="Wu L."/>
            <person name="Ma J."/>
        </authorList>
    </citation>
    <scope>NUCLEOTIDE SEQUENCE [LARGE SCALE GENOMIC DNA]</scope>
    <source>
        <strain evidence="9">CGMCC 4.7357</strain>
    </source>
</reference>
<dbReference type="InterPro" id="IPR026444">
    <property type="entry name" value="Secre_tail"/>
</dbReference>
<evidence type="ECO:0000259" key="7">
    <source>
        <dbReference type="Pfam" id="PF18962"/>
    </source>
</evidence>
<dbReference type="InterPro" id="IPR025896">
    <property type="entry name" value="Spi_Prtas-inh"/>
</dbReference>
<dbReference type="Proteomes" id="UP001596020">
    <property type="component" value="Unassembled WGS sequence"/>
</dbReference>
<feature type="domain" description="Spi protease inhibitor" evidence="6">
    <location>
        <begin position="28"/>
        <end position="125"/>
    </location>
</feature>
<dbReference type="InterPro" id="IPR000200">
    <property type="entry name" value="Peptidase_C10"/>
</dbReference>
<evidence type="ECO:0000256" key="4">
    <source>
        <dbReference type="ARBA" id="ARBA00022801"/>
    </source>
</evidence>
<evidence type="ECO:0000259" key="6">
    <source>
        <dbReference type="Pfam" id="PF13734"/>
    </source>
</evidence>
<name>A0ABV9K6T3_9PORP</name>
<accession>A0ABV9K6T3</accession>
<dbReference type="GO" id="GO:0006508">
    <property type="term" value="P:proteolysis"/>
    <property type="evidence" value="ECO:0007669"/>
    <property type="project" value="UniProtKB-KW"/>
</dbReference>
<protein>
    <submittedName>
        <fullName evidence="8">Thiol protease/hemagglutinin PrtT</fullName>
    </submittedName>
</protein>
<keyword evidence="5" id="KW-0788">Thiol protease</keyword>
<evidence type="ECO:0000256" key="1">
    <source>
        <dbReference type="ARBA" id="ARBA00009693"/>
    </source>
</evidence>
<organism evidence="8 9">
    <name type="scientific">Falsiporphyromonas endometrii</name>
    <dbReference type="NCBI Taxonomy" id="1387297"/>
    <lineage>
        <taxon>Bacteria</taxon>
        <taxon>Pseudomonadati</taxon>
        <taxon>Bacteroidota</taxon>
        <taxon>Bacteroidia</taxon>
        <taxon>Bacteroidales</taxon>
        <taxon>Porphyromonadaceae</taxon>
        <taxon>Falsiporphyromonas</taxon>
    </lineage>
</organism>
<dbReference type="EMBL" id="JBHSGO010000035">
    <property type="protein sequence ID" value="MFC4665371.1"/>
    <property type="molecule type" value="Genomic_DNA"/>
</dbReference>
<dbReference type="RefSeq" id="WP_380077435.1">
    <property type="nucleotide sequence ID" value="NZ_JBHSGO010000035.1"/>
</dbReference>
<dbReference type="GO" id="GO:0008233">
    <property type="term" value="F:peptidase activity"/>
    <property type="evidence" value="ECO:0007669"/>
    <property type="project" value="UniProtKB-KW"/>
</dbReference>
<evidence type="ECO:0000256" key="2">
    <source>
        <dbReference type="ARBA" id="ARBA00022670"/>
    </source>
</evidence>
<dbReference type="PRINTS" id="PR00797">
    <property type="entry name" value="STREPTOPAIN"/>
</dbReference>
<dbReference type="InterPro" id="IPR038765">
    <property type="entry name" value="Papain-like_cys_pep_sf"/>
</dbReference>
<keyword evidence="2 8" id="KW-0645">Protease</keyword>
<evidence type="ECO:0000313" key="9">
    <source>
        <dbReference type="Proteomes" id="UP001596020"/>
    </source>
</evidence>
<keyword evidence="3" id="KW-0732">Signal</keyword>
<feature type="domain" description="Secretion system C-terminal sorting" evidence="7">
    <location>
        <begin position="796"/>
        <end position="855"/>
    </location>
</feature>
<comment type="similarity">
    <text evidence="1">Belongs to the peptidase C10 family.</text>
</comment>
<dbReference type="Pfam" id="PF13734">
    <property type="entry name" value="Inhibitor_I69"/>
    <property type="match status" value="1"/>
</dbReference>
<gene>
    <name evidence="8" type="ORF">ACFO3G_01890</name>
</gene>